<protein>
    <recommendedName>
        <fullName evidence="6">Endonuclease V</fullName>
        <ecNumber evidence="6">3.1.21.7</ecNumber>
    </recommendedName>
    <alternativeName>
        <fullName evidence="6">Deoxyinosine 3'endonuclease</fullName>
    </alternativeName>
    <alternativeName>
        <fullName evidence="6">Deoxyribonuclease V</fullName>
        <shortName evidence="6">DNase V</shortName>
    </alternativeName>
</protein>
<dbReference type="EMBL" id="BJFL01000006">
    <property type="protein sequence ID" value="GDY30271.1"/>
    <property type="molecule type" value="Genomic_DNA"/>
</dbReference>
<evidence type="ECO:0000256" key="3">
    <source>
        <dbReference type="ARBA" id="ARBA00022722"/>
    </source>
</evidence>
<keyword evidence="6" id="KW-0479">Metal-binding</keyword>
<dbReference type="GO" id="GO:0043737">
    <property type="term" value="F:deoxyribonuclease V activity"/>
    <property type="evidence" value="ECO:0007669"/>
    <property type="project" value="UniProtKB-UniRule"/>
</dbReference>
<dbReference type="PANTHER" id="PTHR28511">
    <property type="entry name" value="ENDONUCLEASE V"/>
    <property type="match status" value="1"/>
</dbReference>
<keyword evidence="6" id="KW-0460">Magnesium</keyword>
<dbReference type="EC" id="3.1.21.7" evidence="6"/>
<dbReference type="GO" id="GO:0016891">
    <property type="term" value="F:RNA endonuclease activity producing 5'-phosphomonoesters, hydrolytic mechanism"/>
    <property type="evidence" value="ECO:0007669"/>
    <property type="project" value="TreeGrafter"/>
</dbReference>
<reference evidence="8" key="1">
    <citation type="submission" date="2019-04" db="EMBL/GenBank/DDBJ databases">
        <title>Draft genome sequence of Pseudonocardiaceae bacterium SL3-2-4.</title>
        <authorList>
            <person name="Ningsih F."/>
            <person name="Yokota A."/>
            <person name="Sakai Y."/>
            <person name="Nanatani K."/>
            <person name="Yabe S."/>
            <person name="Oetari A."/>
            <person name="Sjamsuridzal W."/>
        </authorList>
    </citation>
    <scope>NUCLEOTIDE SEQUENCE [LARGE SCALE GENOMIC DNA]</scope>
    <source>
        <strain evidence="8">SL3-2-4</strain>
    </source>
</reference>
<keyword evidence="5 6" id="KW-0378">Hydrolase</keyword>
<proteinExistence type="inferred from homology"/>
<evidence type="ECO:0000256" key="4">
    <source>
        <dbReference type="ARBA" id="ARBA00022759"/>
    </source>
</evidence>
<dbReference type="CDD" id="cd06559">
    <property type="entry name" value="Endonuclease_V"/>
    <property type="match status" value="1"/>
</dbReference>
<dbReference type="GO" id="GO:0003727">
    <property type="term" value="F:single-stranded RNA binding"/>
    <property type="evidence" value="ECO:0007669"/>
    <property type="project" value="TreeGrafter"/>
</dbReference>
<dbReference type="GO" id="GO:0005737">
    <property type="term" value="C:cytoplasm"/>
    <property type="evidence" value="ECO:0007669"/>
    <property type="project" value="UniProtKB-SubCell"/>
</dbReference>
<dbReference type="HAMAP" id="MF_00801">
    <property type="entry name" value="Endonuclease_5"/>
    <property type="match status" value="1"/>
</dbReference>
<keyword evidence="3 6" id="KW-0540">Nuclease</keyword>
<comment type="similarity">
    <text evidence="6">Belongs to the endonuclease V family.</text>
</comment>
<evidence type="ECO:0000256" key="6">
    <source>
        <dbReference type="HAMAP-Rule" id="MF_00801"/>
    </source>
</evidence>
<dbReference type="GO" id="GO:0000287">
    <property type="term" value="F:magnesium ion binding"/>
    <property type="evidence" value="ECO:0007669"/>
    <property type="project" value="UniProtKB-UniRule"/>
</dbReference>
<dbReference type="PANTHER" id="PTHR28511:SF1">
    <property type="entry name" value="ENDONUCLEASE V"/>
    <property type="match status" value="1"/>
</dbReference>
<feature type="binding site" evidence="6">
    <location>
        <position position="100"/>
    </location>
    <ligand>
        <name>Mg(2+)</name>
        <dbReference type="ChEBI" id="CHEBI:18420"/>
    </ligand>
</feature>
<comment type="subcellular location">
    <subcellularLocation>
        <location evidence="1 6">Cytoplasm</location>
    </subcellularLocation>
</comment>
<dbReference type="Pfam" id="PF04493">
    <property type="entry name" value="Endonuclease_5"/>
    <property type="match status" value="1"/>
</dbReference>
<feature type="site" description="Interaction with target DNA" evidence="6">
    <location>
        <position position="70"/>
    </location>
</feature>
<gene>
    <name evidence="6 7" type="primary">nfi</name>
    <name evidence="7" type="ORF">GTS_19040</name>
</gene>
<evidence type="ECO:0000313" key="7">
    <source>
        <dbReference type="EMBL" id="GDY30271.1"/>
    </source>
</evidence>
<keyword evidence="8" id="KW-1185">Reference proteome</keyword>
<keyword evidence="6" id="KW-0227">DNA damage</keyword>
<dbReference type="AlphaFoldDB" id="A0A4D4J1B4"/>
<sequence>MDEAVRMQDLLRPLVDARTPAGFAPRTVAGLDVAYAVPSGRLAAAAVVLDIDTLRPVDTAVVLGEARFPYVSGVFAFRELPALLDALERLATTPDVMICDGQGVAHPRRFGLACHIGLLTGIPTVGVAKQAMVGYRPPGPRRGDWSPLVDDGEVVGRALRTQDGVKPVFVSVGHRIDLGAASDLVLRLCPRFRLPETTRQADYVARRLLGAE</sequence>
<accession>A0A4D4J1B4</accession>
<name>A0A4D4J1B4_9PSEU</name>
<comment type="catalytic activity">
    <reaction evidence="6">
        <text>Endonucleolytic cleavage at apurinic or apyrimidinic sites to products with a 5'-phosphate.</text>
        <dbReference type="EC" id="3.1.21.7"/>
    </reaction>
</comment>
<comment type="cofactor">
    <cofactor evidence="6">
        <name>Mg(2+)</name>
        <dbReference type="ChEBI" id="CHEBI:18420"/>
    </cofactor>
</comment>
<feature type="binding site" evidence="6">
    <location>
        <position position="32"/>
    </location>
    <ligand>
        <name>Mg(2+)</name>
        <dbReference type="ChEBI" id="CHEBI:18420"/>
    </ligand>
</feature>
<dbReference type="Gene3D" id="3.30.2170.10">
    <property type="entry name" value="archaeoglobus fulgidus dsm 4304 superfamily"/>
    <property type="match status" value="1"/>
</dbReference>
<keyword evidence="4 6" id="KW-0255">Endonuclease</keyword>
<evidence type="ECO:0000256" key="5">
    <source>
        <dbReference type="ARBA" id="ARBA00022801"/>
    </source>
</evidence>
<dbReference type="Proteomes" id="UP000298860">
    <property type="component" value="Unassembled WGS sequence"/>
</dbReference>
<dbReference type="GO" id="GO:0006281">
    <property type="term" value="P:DNA repair"/>
    <property type="evidence" value="ECO:0007669"/>
    <property type="project" value="UniProtKB-UniRule"/>
</dbReference>
<dbReference type="InterPro" id="IPR007581">
    <property type="entry name" value="Endonuclease-V"/>
</dbReference>
<keyword evidence="2 6" id="KW-0963">Cytoplasm</keyword>
<organism evidence="7 8">
    <name type="scientific">Gandjariella thermophila</name>
    <dbReference type="NCBI Taxonomy" id="1931992"/>
    <lineage>
        <taxon>Bacteria</taxon>
        <taxon>Bacillati</taxon>
        <taxon>Actinomycetota</taxon>
        <taxon>Actinomycetes</taxon>
        <taxon>Pseudonocardiales</taxon>
        <taxon>Pseudonocardiaceae</taxon>
        <taxon>Gandjariella</taxon>
    </lineage>
</organism>
<comment type="function">
    <text evidence="6">DNA repair enzyme involved in the repair of deaminated bases. Selectively cleaves double-stranded DNA at the second phosphodiester bond 3' to a deoxyinosine leaving behind the intact lesion on the nicked DNA.</text>
</comment>
<comment type="caution">
    <text evidence="7">The sequence shown here is derived from an EMBL/GenBank/DDBJ whole genome shotgun (WGS) entry which is preliminary data.</text>
</comment>
<keyword evidence="6" id="KW-0234">DNA repair</keyword>
<evidence type="ECO:0000313" key="8">
    <source>
        <dbReference type="Proteomes" id="UP000298860"/>
    </source>
</evidence>
<evidence type="ECO:0000256" key="1">
    <source>
        <dbReference type="ARBA" id="ARBA00004496"/>
    </source>
</evidence>
<evidence type="ECO:0000256" key="2">
    <source>
        <dbReference type="ARBA" id="ARBA00022490"/>
    </source>
</evidence>